<protein>
    <submittedName>
        <fullName evidence="4">WD40 repeat-like protein</fullName>
    </submittedName>
</protein>
<dbReference type="InterPro" id="IPR019775">
    <property type="entry name" value="WD40_repeat_CS"/>
</dbReference>
<name>A0A197K3S1_9FUNG</name>
<sequence length="225" mass="24270">LWNSETGSPVCNLAGHSGAISTVLFSHDGRHIASSSSYSTVRIWSASTGTWSLEATCNGHSERVISIAYSPDGQHLASCSEDGTIRTWDSRSGGSGPVFRGHTDHVVSVAYSQCGTQLTSCGRDKVLRLWDCRAAVNGAVLFERNNNIPSGMYPYSTVKRQNSDSDKTIQPTRPCPWRSIFSSNRFDQSSACFAVSSDGLLTASASMNDGAPTIIVWLGATRRRK</sequence>
<dbReference type="OrthoDB" id="2433381at2759"/>
<reference evidence="4 5" key="1">
    <citation type="submission" date="2016-05" db="EMBL/GenBank/DDBJ databases">
        <title>Genome sequencing reveals origins of a unique bacterial endosymbiosis in the earliest lineages of terrestrial Fungi.</title>
        <authorList>
            <consortium name="DOE Joint Genome Institute"/>
            <person name="Uehling J."/>
            <person name="Gryganskyi A."/>
            <person name="Hameed K."/>
            <person name="Tschaplinski T."/>
            <person name="Misztal P."/>
            <person name="Wu S."/>
            <person name="Desiro A."/>
            <person name="Vande Pol N."/>
            <person name="Du Z.-Y."/>
            <person name="Zienkiewicz A."/>
            <person name="Zienkiewicz K."/>
            <person name="Morin E."/>
            <person name="Tisserant E."/>
            <person name="Splivallo R."/>
            <person name="Hainaut M."/>
            <person name="Henrissat B."/>
            <person name="Ohm R."/>
            <person name="Kuo A."/>
            <person name="Yan J."/>
            <person name="Lipzen A."/>
            <person name="Nolan M."/>
            <person name="Labutti K."/>
            <person name="Barry K."/>
            <person name="Goldstein A."/>
            <person name="Labbe J."/>
            <person name="Schadt C."/>
            <person name="Tuskan G."/>
            <person name="Grigoriev I."/>
            <person name="Martin F."/>
            <person name="Vilgalys R."/>
            <person name="Bonito G."/>
        </authorList>
    </citation>
    <scope>NUCLEOTIDE SEQUENCE [LARGE SCALE GENOMIC DNA]</scope>
    <source>
        <strain evidence="4 5">AG-77</strain>
    </source>
</reference>
<dbReference type="Gene3D" id="2.130.10.10">
    <property type="entry name" value="YVTN repeat-like/Quinoprotein amine dehydrogenase"/>
    <property type="match status" value="2"/>
</dbReference>
<proteinExistence type="predicted"/>
<dbReference type="PANTHER" id="PTHR22847:SF637">
    <property type="entry name" value="WD REPEAT DOMAIN 5B"/>
    <property type="match status" value="1"/>
</dbReference>
<dbReference type="AlphaFoldDB" id="A0A197K3S1"/>
<dbReference type="PROSITE" id="PS00678">
    <property type="entry name" value="WD_REPEATS_1"/>
    <property type="match status" value="1"/>
</dbReference>
<evidence type="ECO:0000256" key="1">
    <source>
        <dbReference type="ARBA" id="ARBA00022574"/>
    </source>
</evidence>
<dbReference type="PROSITE" id="PS50294">
    <property type="entry name" value="WD_REPEATS_REGION"/>
    <property type="match status" value="3"/>
</dbReference>
<evidence type="ECO:0000256" key="3">
    <source>
        <dbReference type="PROSITE-ProRule" id="PRU00221"/>
    </source>
</evidence>
<keyword evidence="5" id="KW-1185">Reference proteome</keyword>
<dbReference type="InterPro" id="IPR001680">
    <property type="entry name" value="WD40_rpt"/>
</dbReference>
<keyword evidence="2" id="KW-0677">Repeat</keyword>
<dbReference type="GO" id="GO:1990234">
    <property type="term" value="C:transferase complex"/>
    <property type="evidence" value="ECO:0007669"/>
    <property type="project" value="UniProtKB-ARBA"/>
</dbReference>
<dbReference type="InterPro" id="IPR015943">
    <property type="entry name" value="WD40/YVTN_repeat-like_dom_sf"/>
</dbReference>
<dbReference type="PRINTS" id="PR00320">
    <property type="entry name" value="GPROTEINBRPT"/>
</dbReference>
<evidence type="ECO:0000256" key="2">
    <source>
        <dbReference type="ARBA" id="ARBA00022737"/>
    </source>
</evidence>
<evidence type="ECO:0000313" key="5">
    <source>
        <dbReference type="Proteomes" id="UP000078512"/>
    </source>
</evidence>
<gene>
    <name evidence="4" type="ORF">K457DRAFT_71270</name>
</gene>
<dbReference type="Pfam" id="PF00400">
    <property type="entry name" value="WD40"/>
    <property type="match status" value="3"/>
</dbReference>
<accession>A0A197K3S1</accession>
<dbReference type="GO" id="GO:0005634">
    <property type="term" value="C:nucleus"/>
    <property type="evidence" value="ECO:0007669"/>
    <property type="project" value="TreeGrafter"/>
</dbReference>
<dbReference type="PROSITE" id="PS50082">
    <property type="entry name" value="WD_REPEATS_2"/>
    <property type="match status" value="3"/>
</dbReference>
<dbReference type="EMBL" id="KV442027">
    <property type="protein sequence ID" value="OAQ31838.1"/>
    <property type="molecule type" value="Genomic_DNA"/>
</dbReference>
<dbReference type="InterPro" id="IPR020472">
    <property type="entry name" value="WD40_PAC1"/>
</dbReference>
<organism evidence="4 5">
    <name type="scientific">Linnemannia elongata AG-77</name>
    <dbReference type="NCBI Taxonomy" id="1314771"/>
    <lineage>
        <taxon>Eukaryota</taxon>
        <taxon>Fungi</taxon>
        <taxon>Fungi incertae sedis</taxon>
        <taxon>Mucoromycota</taxon>
        <taxon>Mortierellomycotina</taxon>
        <taxon>Mortierellomycetes</taxon>
        <taxon>Mortierellales</taxon>
        <taxon>Mortierellaceae</taxon>
        <taxon>Linnemannia</taxon>
    </lineage>
</organism>
<keyword evidence="1 3" id="KW-0853">WD repeat</keyword>
<dbReference type="SUPFAM" id="SSF50978">
    <property type="entry name" value="WD40 repeat-like"/>
    <property type="match status" value="1"/>
</dbReference>
<dbReference type="SMART" id="SM00320">
    <property type="entry name" value="WD40"/>
    <property type="match status" value="3"/>
</dbReference>
<dbReference type="PANTHER" id="PTHR22847">
    <property type="entry name" value="WD40 REPEAT PROTEIN"/>
    <property type="match status" value="1"/>
</dbReference>
<feature type="repeat" description="WD" evidence="3">
    <location>
        <begin position="57"/>
        <end position="93"/>
    </location>
</feature>
<dbReference type="Proteomes" id="UP000078512">
    <property type="component" value="Unassembled WGS sequence"/>
</dbReference>
<feature type="repeat" description="WD" evidence="3">
    <location>
        <begin position="99"/>
        <end position="131"/>
    </location>
</feature>
<feature type="repeat" description="WD" evidence="3">
    <location>
        <begin position="13"/>
        <end position="54"/>
    </location>
</feature>
<dbReference type="InterPro" id="IPR036322">
    <property type="entry name" value="WD40_repeat_dom_sf"/>
</dbReference>
<dbReference type="STRING" id="1314771.A0A197K3S1"/>
<evidence type="ECO:0000313" key="4">
    <source>
        <dbReference type="EMBL" id="OAQ31838.1"/>
    </source>
</evidence>
<feature type="non-terminal residue" evidence="4">
    <location>
        <position position="1"/>
    </location>
</feature>